<comment type="caution">
    <text evidence="1">The sequence shown here is derived from an EMBL/GenBank/DDBJ whole genome shotgun (WGS) entry which is preliminary data.</text>
</comment>
<reference evidence="1" key="1">
    <citation type="submission" date="2020-10" db="EMBL/GenBank/DDBJ databases">
        <authorList>
            <person name="Gilroy R."/>
        </authorList>
    </citation>
    <scope>NUCLEOTIDE SEQUENCE</scope>
    <source>
        <strain evidence="1">ChiSjej1B19-7085</strain>
    </source>
</reference>
<organism evidence="1 2">
    <name type="scientific">Candidatus Gallacutalibacter pullicola</name>
    <dbReference type="NCBI Taxonomy" id="2840830"/>
    <lineage>
        <taxon>Bacteria</taxon>
        <taxon>Bacillati</taxon>
        <taxon>Bacillota</taxon>
        <taxon>Clostridia</taxon>
        <taxon>Eubacteriales</taxon>
        <taxon>Candidatus Gallacutalibacter</taxon>
    </lineage>
</organism>
<gene>
    <name evidence="1" type="ORF">IAA54_02875</name>
</gene>
<name>A0A9D1J0G8_9FIRM</name>
<accession>A0A9D1J0G8</accession>
<sequence length="133" mass="15336">MARQVESDLTKLDMQAIAAALQQYLISSQKYLERHPEVKEDLKQRIEQNMELAKSAQQKFSAFEQDMQLREIRMAYFCVHNFRHRLSAILAAQNTPDNVRVSAQKLQQPSESAFMKLHQILVSVGDNPANYEA</sequence>
<proteinExistence type="predicted"/>
<evidence type="ECO:0000313" key="2">
    <source>
        <dbReference type="Proteomes" id="UP000886785"/>
    </source>
</evidence>
<dbReference type="Proteomes" id="UP000886785">
    <property type="component" value="Unassembled WGS sequence"/>
</dbReference>
<reference evidence="1" key="2">
    <citation type="journal article" date="2021" name="PeerJ">
        <title>Extensive microbial diversity within the chicken gut microbiome revealed by metagenomics and culture.</title>
        <authorList>
            <person name="Gilroy R."/>
            <person name="Ravi A."/>
            <person name="Getino M."/>
            <person name="Pursley I."/>
            <person name="Horton D.L."/>
            <person name="Alikhan N.F."/>
            <person name="Baker D."/>
            <person name="Gharbi K."/>
            <person name="Hall N."/>
            <person name="Watson M."/>
            <person name="Adriaenssens E.M."/>
            <person name="Foster-Nyarko E."/>
            <person name="Jarju S."/>
            <person name="Secka A."/>
            <person name="Antonio M."/>
            <person name="Oren A."/>
            <person name="Chaudhuri R.R."/>
            <person name="La Ragione R."/>
            <person name="Hildebrand F."/>
            <person name="Pallen M.J."/>
        </authorList>
    </citation>
    <scope>NUCLEOTIDE SEQUENCE</scope>
    <source>
        <strain evidence="1">ChiSjej1B19-7085</strain>
    </source>
</reference>
<protein>
    <submittedName>
        <fullName evidence="1">Uncharacterized protein</fullName>
    </submittedName>
</protein>
<evidence type="ECO:0000313" key="1">
    <source>
        <dbReference type="EMBL" id="HIR56586.1"/>
    </source>
</evidence>
<dbReference type="AlphaFoldDB" id="A0A9D1J0G8"/>
<dbReference type="EMBL" id="DVHF01000035">
    <property type="protein sequence ID" value="HIR56586.1"/>
    <property type="molecule type" value="Genomic_DNA"/>
</dbReference>